<protein>
    <submittedName>
        <fullName evidence="2">Uncharacterized protein</fullName>
    </submittedName>
</protein>
<organism evidence="2 3">
    <name type="scientific">Puccinia sorghi</name>
    <dbReference type="NCBI Taxonomy" id="27349"/>
    <lineage>
        <taxon>Eukaryota</taxon>
        <taxon>Fungi</taxon>
        <taxon>Dikarya</taxon>
        <taxon>Basidiomycota</taxon>
        <taxon>Pucciniomycotina</taxon>
        <taxon>Pucciniomycetes</taxon>
        <taxon>Pucciniales</taxon>
        <taxon>Pucciniaceae</taxon>
        <taxon>Puccinia</taxon>
    </lineage>
</organism>
<keyword evidence="3" id="KW-1185">Reference proteome</keyword>
<accession>A0A0L6UX46</accession>
<dbReference type="VEuPathDB" id="FungiDB:VP01_3443g3"/>
<evidence type="ECO:0000313" key="2">
    <source>
        <dbReference type="EMBL" id="KNZ52802.1"/>
    </source>
</evidence>
<keyword evidence="1" id="KW-0732">Signal</keyword>
<dbReference type="Proteomes" id="UP000037035">
    <property type="component" value="Unassembled WGS sequence"/>
</dbReference>
<evidence type="ECO:0000256" key="1">
    <source>
        <dbReference type="SAM" id="SignalP"/>
    </source>
</evidence>
<reference evidence="2 3" key="1">
    <citation type="submission" date="2015-08" db="EMBL/GenBank/DDBJ databases">
        <title>Next Generation Sequencing and Analysis of the Genome of Puccinia sorghi L Schw, the Causal Agent of Maize Common Rust.</title>
        <authorList>
            <person name="Rochi L."/>
            <person name="Burguener G."/>
            <person name="Darino M."/>
            <person name="Turjanski A."/>
            <person name="Kreff E."/>
            <person name="Dieguez M.J."/>
            <person name="Sacco F."/>
        </authorList>
    </citation>
    <scope>NUCLEOTIDE SEQUENCE [LARGE SCALE GENOMIC DNA]</scope>
    <source>
        <strain evidence="2 3">RO10H11247</strain>
    </source>
</reference>
<proteinExistence type="predicted"/>
<dbReference type="AlphaFoldDB" id="A0A0L6UX46"/>
<gene>
    <name evidence="2" type="ORF">VP01_3443g3</name>
</gene>
<name>A0A0L6UX46_9BASI</name>
<sequence>MLSRLVKLALLLVRIAWIQALLPYGATPFIHTGESWPYYQFEMDSIETPHHEMPTDHTSTMPSSPLHISAQDYYSPSLSMFAANDEWLGAGMPLSEFGLESSASSSVQPVKAINPMYLETQHPSEDSSGMRDDKQLHDVATSSPSELKNYSSELKRKIFDQSEEPPSMKLRQPVDRINVNHGKSNPPTFKPNTGSKDLGFIQKIQRFVKPPVNKAQNQMRLLVADPLSIYQYAFLSILKFPSVRNGWKSHDFYGQVLALSDLWKSLHGEEPRLPPLIENFTRLRHDTKSKTKSISRTISLLEEIFLRDSQFLLAFTSSNWSSHLSHVRQFEISTTELNTLRFQEQENLLRWLVKLFNTRVESQDPLISVKSTTYNEKAYSISSLNEIMSHYLQEDLETQEGISGHWVEEINRRGKSSQIKTSYASAIRTKVAINTLGNYYKSTNPTKWAMLFCCDSHFANVFAMLKMHEHHQTLGRIYKMHFEKLEALKLFPWSLPRIPLNDKTIKKSHVFSRSVGNFNWNGIQNYFKYIEHSKKDKEGPVKI</sequence>
<dbReference type="OrthoDB" id="2496225at2759"/>
<feature type="signal peptide" evidence="1">
    <location>
        <begin position="1"/>
        <end position="20"/>
    </location>
</feature>
<feature type="chain" id="PRO_5005568150" evidence="1">
    <location>
        <begin position="21"/>
        <end position="543"/>
    </location>
</feature>
<dbReference type="EMBL" id="LAVV01008439">
    <property type="protein sequence ID" value="KNZ52802.1"/>
    <property type="molecule type" value="Genomic_DNA"/>
</dbReference>
<evidence type="ECO:0000313" key="3">
    <source>
        <dbReference type="Proteomes" id="UP000037035"/>
    </source>
</evidence>
<comment type="caution">
    <text evidence="2">The sequence shown here is derived from an EMBL/GenBank/DDBJ whole genome shotgun (WGS) entry which is preliminary data.</text>
</comment>